<dbReference type="CDD" id="cd24079">
    <property type="entry name" value="ASKHA_NBD_PG1100-like"/>
    <property type="match status" value="1"/>
</dbReference>
<keyword evidence="2" id="KW-1185">Reference proteome</keyword>
<dbReference type="RefSeq" id="WP_004348552.1">
    <property type="nucleotide sequence ID" value="NZ_ADEG01000039.1"/>
</dbReference>
<dbReference type="InterPro" id="IPR043129">
    <property type="entry name" value="ATPase_NBD"/>
</dbReference>
<dbReference type="InterPro" id="IPR052519">
    <property type="entry name" value="Euk-type_GlcNAc_Kinase"/>
</dbReference>
<dbReference type="Gene3D" id="1.10.720.160">
    <property type="match status" value="1"/>
</dbReference>
<proteinExistence type="predicted"/>
<dbReference type="Gene3D" id="3.30.420.40">
    <property type="match status" value="2"/>
</dbReference>
<gene>
    <name evidence="1" type="ORF">HMPREF0650_1409</name>
</gene>
<accession>D1W4L3</accession>
<dbReference type="EMBL" id="ADEG01000039">
    <property type="protein sequence ID" value="EFA92660.1"/>
    <property type="molecule type" value="Genomic_DNA"/>
</dbReference>
<comment type="caution">
    <text evidence="1">The sequence shown here is derived from an EMBL/GenBank/DDBJ whole genome shotgun (WGS) entry which is preliminary data.</text>
</comment>
<name>D1W4L3_9BACT</name>
<reference evidence="1 2" key="1">
    <citation type="submission" date="2009-12" db="EMBL/GenBank/DDBJ databases">
        <title>Genome Sequence of Prevotella buccalis ATCC 35310.</title>
        <authorList>
            <person name="Durkin A.S."/>
            <person name="Madupu R."/>
            <person name="Torralba M."/>
            <person name="Methe B."/>
            <person name="Sutton G."/>
            <person name="Strausberg R.L."/>
            <person name="Nelson K.E."/>
        </authorList>
    </citation>
    <scope>NUCLEOTIDE SEQUENCE [LARGE SCALE GENOMIC DNA]</scope>
    <source>
        <strain evidence="1 2">ATCC 35310</strain>
    </source>
</reference>
<dbReference type="PANTHER" id="PTHR43190:SF3">
    <property type="entry name" value="N-ACETYL-D-GLUCOSAMINE KINASE"/>
    <property type="match status" value="1"/>
</dbReference>
<dbReference type="eggNOG" id="COG2971">
    <property type="taxonomic scope" value="Bacteria"/>
</dbReference>
<evidence type="ECO:0000313" key="1">
    <source>
        <dbReference type="EMBL" id="EFA92660.1"/>
    </source>
</evidence>
<evidence type="ECO:0000313" key="2">
    <source>
        <dbReference type="Proteomes" id="UP000005283"/>
    </source>
</evidence>
<dbReference type="PANTHER" id="PTHR43190">
    <property type="entry name" value="N-ACETYL-D-GLUCOSAMINE KINASE"/>
    <property type="match status" value="1"/>
</dbReference>
<protein>
    <recommendedName>
        <fullName evidence="3">BadF/BadG/BcrA/BcrD ATPase family protein</fullName>
    </recommendedName>
</protein>
<sequence>MKQNIYLIADSGSTKTDWAVVEDNQLGKVITTKGMNPVFQSTDEMVAEITENLLPHLPTKHFSNIFFYGAGCIPEKVSVVENALRQVLTVDQKVEVNSDLLAAARALCGKEPGIACILGTGSNSCFYDGKQIAWQVPALGFILGDEGSGANLGKRLVSDLLKNQLDDQLKAEFFAQFNTNMADIIENVYRKPFPSRYLASLNVFLEQHKTHKAVHALLVNAFSDFIRRNVMQYDYHEYPMNCIGTIALVYQSELTEAAQALGVKIGTISKAPMEGLLKYHTL</sequence>
<dbReference type="AlphaFoldDB" id="D1W4L3"/>
<dbReference type="SUPFAM" id="SSF53067">
    <property type="entry name" value="Actin-like ATPase domain"/>
    <property type="match status" value="2"/>
</dbReference>
<dbReference type="STRING" id="679190.HMPREF0650_1409"/>
<organism evidence="1 2">
    <name type="scientific">Hoylesella buccalis ATCC 35310</name>
    <dbReference type="NCBI Taxonomy" id="679190"/>
    <lineage>
        <taxon>Bacteria</taxon>
        <taxon>Pseudomonadati</taxon>
        <taxon>Bacteroidota</taxon>
        <taxon>Bacteroidia</taxon>
        <taxon>Bacteroidales</taxon>
        <taxon>Prevotellaceae</taxon>
        <taxon>Hoylesella</taxon>
    </lineage>
</organism>
<evidence type="ECO:0008006" key="3">
    <source>
        <dbReference type="Google" id="ProtNLM"/>
    </source>
</evidence>
<dbReference type="Proteomes" id="UP000005283">
    <property type="component" value="Unassembled WGS sequence"/>
</dbReference>